<dbReference type="FunFam" id="3.40.50.720:FF:000021">
    <property type="entry name" value="D-3-phosphoglycerate dehydrogenase"/>
    <property type="match status" value="1"/>
</dbReference>
<dbReference type="InterPro" id="IPR045626">
    <property type="entry name" value="PGDH_ASB_dom"/>
</dbReference>
<evidence type="ECO:0000313" key="13">
    <source>
        <dbReference type="EMBL" id="BBH95298.1"/>
    </source>
</evidence>
<dbReference type="SUPFAM" id="SSF52283">
    <property type="entry name" value="Formate/glycerate dehydrogenase catalytic domain-like"/>
    <property type="match status" value="1"/>
</dbReference>
<comment type="function">
    <text evidence="1">Catalyzes the reversible oxidation of 3-phospho-D-glycerate to 3-phosphonooxypyruvate, the first step of the phosphorylated L-serine biosynthesis pathway. Also catalyzes the reversible oxidation of 2-hydroxyglutarate to 2-oxoglutarate.</text>
</comment>
<organism evidence="13">
    <name type="scientific">Thermogemmatispora argillosa</name>
    <dbReference type="NCBI Taxonomy" id="2045280"/>
    <lineage>
        <taxon>Bacteria</taxon>
        <taxon>Bacillati</taxon>
        <taxon>Chloroflexota</taxon>
        <taxon>Ktedonobacteria</taxon>
        <taxon>Thermogemmatisporales</taxon>
        <taxon>Thermogemmatisporaceae</taxon>
        <taxon>Thermogemmatispora</taxon>
    </lineage>
</organism>
<dbReference type="FunFam" id="3.30.70.260:FF:000008">
    <property type="entry name" value="D-3-phosphoglycerate dehydrogenase, chloroplastic"/>
    <property type="match status" value="1"/>
</dbReference>
<evidence type="ECO:0000259" key="12">
    <source>
        <dbReference type="PROSITE" id="PS51671"/>
    </source>
</evidence>
<keyword evidence="6 11" id="KW-0560">Oxidoreductase</keyword>
<dbReference type="InterPro" id="IPR029752">
    <property type="entry name" value="D-isomer_DH_CS1"/>
</dbReference>
<dbReference type="UniPathway" id="UPA00135">
    <property type="reaction ID" value="UER00196"/>
</dbReference>
<dbReference type="Gene3D" id="3.30.70.260">
    <property type="match status" value="1"/>
</dbReference>
<dbReference type="InterPro" id="IPR029753">
    <property type="entry name" value="D-isomer_DH_CS"/>
</dbReference>
<dbReference type="AlphaFoldDB" id="A0A455T5D6"/>
<dbReference type="CDD" id="cd04902">
    <property type="entry name" value="ACT_3PGDH-xct"/>
    <property type="match status" value="1"/>
</dbReference>
<accession>A0A455T5D6</accession>
<evidence type="ECO:0000256" key="1">
    <source>
        <dbReference type="ARBA" id="ARBA00003800"/>
    </source>
</evidence>
<dbReference type="Gene3D" id="3.40.50.720">
    <property type="entry name" value="NAD(P)-binding Rossmann-like Domain"/>
    <property type="match status" value="2"/>
</dbReference>
<dbReference type="PANTHER" id="PTHR42789">
    <property type="entry name" value="D-ISOMER SPECIFIC 2-HYDROXYACID DEHYDROGENASE FAMILY PROTEIN (AFU_ORTHOLOGUE AFUA_6G10090)"/>
    <property type="match status" value="1"/>
</dbReference>
<dbReference type="FunFam" id="3.30.1330.90:FF:000003">
    <property type="entry name" value="D-3-phosphoglycerate dehydrogenase"/>
    <property type="match status" value="1"/>
</dbReference>
<dbReference type="InterPro" id="IPR006140">
    <property type="entry name" value="D-isomer_DH_NAD-bd"/>
</dbReference>
<dbReference type="EC" id="1.1.1.95" evidence="11"/>
<reference evidence="13" key="1">
    <citation type="submission" date="2018-12" db="EMBL/GenBank/DDBJ databases">
        <title>Novel natural products biosynthetic potential of the class Ktedonobacteria.</title>
        <authorList>
            <person name="Zheng Y."/>
            <person name="Saitou A."/>
            <person name="Wang C.M."/>
            <person name="Toyoda A."/>
            <person name="Minakuchi Y."/>
            <person name="Sekiguchi Y."/>
            <person name="Ueda K."/>
            <person name="Takano H."/>
            <person name="Sakai Y."/>
            <person name="Yokota A."/>
            <person name="Yabe S."/>
        </authorList>
    </citation>
    <scope>NUCLEOTIDE SEQUENCE</scope>
    <source>
        <strain evidence="13">A3-2</strain>
    </source>
</reference>
<dbReference type="InterPro" id="IPR050857">
    <property type="entry name" value="D-2-hydroxyacid_DH"/>
</dbReference>
<keyword evidence="5 11" id="KW-0028">Amino-acid biosynthesis</keyword>
<proteinExistence type="inferred from homology"/>
<dbReference type="InterPro" id="IPR029009">
    <property type="entry name" value="ASB_dom_sf"/>
</dbReference>
<dbReference type="PROSITE" id="PS51671">
    <property type="entry name" value="ACT"/>
    <property type="match status" value="1"/>
</dbReference>
<evidence type="ECO:0000256" key="2">
    <source>
        <dbReference type="ARBA" id="ARBA00005216"/>
    </source>
</evidence>
<dbReference type="CDD" id="cd12173">
    <property type="entry name" value="PGDH_4"/>
    <property type="match status" value="1"/>
</dbReference>
<dbReference type="GO" id="GO:0051287">
    <property type="term" value="F:NAD binding"/>
    <property type="evidence" value="ECO:0007669"/>
    <property type="project" value="UniProtKB-UniRule"/>
</dbReference>
<dbReference type="Pfam" id="PF00389">
    <property type="entry name" value="2-Hacid_dh"/>
    <property type="match status" value="1"/>
</dbReference>
<protein>
    <recommendedName>
        <fullName evidence="4 11">D-3-phosphoglycerate dehydrogenase</fullName>
        <ecNumber evidence="11">1.1.1.95</ecNumber>
    </recommendedName>
</protein>
<evidence type="ECO:0000256" key="8">
    <source>
        <dbReference type="ARBA" id="ARBA00023299"/>
    </source>
</evidence>
<dbReference type="PANTHER" id="PTHR42789:SF1">
    <property type="entry name" value="D-ISOMER SPECIFIC 2-HYDROXYACID DEHYDROGENASE FAMILY PROTEIN (AFU_ORTHOLOGUE AFUA_6G10090)"/>
    <property type="match status" value="1"/>
</dbReference>
<dbReference type="InterPro" id="IPR006236">
    <property type="entry name" value="PGDH"/>
</dbReference>
<evidence type="ECO:0000256" key="5">
    <source>
        <dbReference type="ARBA" id="ARBA00022605"/>
    </source>
</evidence>
<dbReference type="Gene3D" id="3.30.1330.90">
    <property type="entry name" value="D-3-phosphoglycerate dehydrogenase, domain 3"/>
    <property type="match status" value="1"/>
</dbReference>
<dbReference type="SUPFAM" id="SSF55021">
    <property type="entry name" value="ACT-like"/>
    <property type="match status" value="1"/>
</dbReference>
<keyword evidence="8 11" id="KW-0718">Serine biosynthesis</keyword>
<comment type="pathway">
    <text evidence="2 11">Amino-acid biosynthesis; L-serine biosynthesis; L-serine from 3-phospho-D-glycerate: step 1/3.</text>
</comment>
<evidence type="ECO:0000256" key="4">
    <source>
        <dbReference type="ARBA" id="ARBA00021582"/>
    </source>
</evidence>
<comment type="catalytic activity">
    <reaction evidence="9">
        <text>(R)-2-hydroxyglutarate + NAD(+) = 2-oxoglutarate + NADH + H(+)</text>
        <dbReference type="Rhea" id="RHEA:49612"/>
        <dbReference type="ChEBI" id="CHEBI:15378"/>
        <dbReference type="ChEBI" id="CHEBI:15801"/>
        <dbReference type="ChEBI" id="CHEBI:16810"/>
        <dbReference type="ChEBI" id="CHEBI:57540"/>
        <dbReference type="ChEBI" id="CHEBI:57945"/>
        <dbReference type="EC" id="1.1.1.399"/>
    </reaction>
</comment>
<evidence type="ECO:0000256" key="10">
    <source>
        <dbReference type="ARBA" id="ARBA00048731"/>
    </source>
</evidence>
<dbReference type="InterPro" id="IPR036291">
    <property type="entry name" value="NAD(P)-bd_dom_sf"/>
</dbReference>
<keyword evidence="7 11" id="KW-0520">NAD</keyword>
<dbReference type="InterPro" id="IPR045865">
    <property type="entry name" value="ACT-like_dom_sf"/>
</dbReference>
<evidence type="ECO:0000256" key="9">
    <source>
        <dbReference type="ARBA" id="ARBA00048126"/>
    </source>
</evidence>
<evidence type="ECO:0000256" key="7">
    <source>
        <dbReference type="ARBA" id="ARBA00023027"/>
    </source>
</evidence>
<dbReference type="InterPro" id="IPR002912">
    <property type="entry name" value="ACT_dom"/>
</dbReference>
<dbReference type="Pfam" id="PF19304">
    <property type="entry name" value="PGDH_inter"/>
    <property type="match status" value="1"/>
</dbReference>
<dbReference type="PROSITE" id="PS00065">
    <property type="entry name" value="D_2_HYDROXYACID_DH_1"/>
    <property type="match status" value="1"/>
</dbReference>
<dbReference type="GO" id="GO:0004617">
    <property type="term" value="F:phosphoglycerate dehydrogenase activity"/>
    <property type="evidence" value="ECO:0007669"/>
    <property type="project" value="UniProtKB-UniRule"/>
</dbReference>
<dbReference type="NCBIfam" id="TIGR01327">
    <property type="entry name" value="PGDH"/>
    <property type="match status" value="1"/>
</dbReference>
<name>A0A455T5D6_9CHLR</name>
<dbReference type="SUPFAM" id="SSF143548">
    <property type="entry name" value="Serine metabolism enzymes domain"/>
    <property type="match status" value="1"/>
</dbReference>
<dbReference type="PROSITE" id="PS00671">
    <property type="entry name" value="D_2_HYDROXYACID_DH_3"/>
    <property type="match status" value="1"/>
</dbReference>
<dbReference type="GO" id="GO:0006564">
    <property type="term" value="P:L-serine biosynthetic process"/>
    <property type="evidence" value="ECO:0007669"/>
    <property type="project" value="UniProtKB-UniRule"/>
</dbReference>
<evidence type="ECO:0000256" key="3">
    <source>
        <dbReference type="ARBA" id="ARBA00005854"/>
    </source>
</evidence>
<dbReference type="Pfam" id="PF01842">
    <property type="entry name" value="ACT"/>
    <property type="match status" value="1"/>
</dbReference>
<dbReference type="Pfam" id="PF02826">
    <property type="entry name" value="2-Hacid_dh_C"/>
    <property type="match status" value="1"/>
</dbReference>
<gene>
    <name evidence="13" type="ORF">KTA_34970</name>
</gene>
<comment type="catalytic activity">
    <reaction evidence="10 11">
        <text>(2R)-3-phosphoglycerate + NAD(+) = 3-phosphooxypyruvate + NADH + H(+)</text>
        <dbReference type="Rhea" id="RHEA:12641"/>
        <dbReference type="ChEBI" id="CHEBI:15378"/>
        <dbReference type="ChEBI" id="CHEBI:18110"/>
        <dbReference type="ChEBI" id="CHEBI:57540"/>
        <dbReference type="ChEBI" id="CHEBI:57945"/>
        <dbReference type="ChEBI" id="CHEBI:58272"/>
        <dbReference type="EC" id="1.1.1.95"/>
    </reaction>
</comment>
<dbReference type="SUPFAM" id="SSF51735">
    <property type="entry name" value="NAD(P)-binding Rossmann-fold domains"/>
    <property type="match status" value="1"/>
</dbReference>
<feature type="domain" description="ACT" evidence="12">
    <location>
        <begin position="492"/>
        <end position="574"/>
    </location>
</feature>
<comment type="similarity">
    <text evidence="3 11">Belongs to the D-isomer specific 2-hydroxyacid dehydrogenase family.</text>
</comment>
<dbReference type="InterPro" id="IPR006139">
    <property type="entry name" value="D-isomer_2_OHA_DH_cat_dom"/>
</dbReference>
<sequence>MVMAEDAQPAQPAPTETVRILIADRIAQEGVDFLRTHLPEATIDVRTGLSPAELCAIIGDYAALVVRSETQVTREVLSAGKNLKIVARAGVGVDNIDLETATRLGIMVVNSPLGNVVAAAEHTIAMLLALARHIPAADRSMKGGKWEKSRFLGSEVRNKVLGIIGLGKVGSEVAKRARGLEMEVIAFDPYVSSEQASKLGVQMTTLDDLLRRADFVTVHTSLTTGPSGTRGLIGARELSLMKPSARLINCARGGIIDEEALLQALKEQRLAGAALDVFSQEPIRDHPVLRELVGHEQVVATPHLGASTEEAQVGVALDVAEQIVTVLRGGFPRAAVNAPLILPETLKVLQPYMTLLEKMGRLYTQLQPGPLHRIELSYSGEITAYDLRPLQAALIKGLLEPISDAHVNMINAPLLAKQRGLEITEQKSPTSTEFANLVTLRVLDVNGRASFAGQGEGEAERVELLSGTVMHGEPRIVRVGRYWTEFVPEGYILFCRNPDQPGMIGRVGTILGKAGVNIRHMDVGPIQRAPRPRRPGAKPDIALMIISVDDPIPDWALEEIRASGDIFGLTVVNL</sequence>
<evidence type="ECO:0000256" key="6">
    <source>
        <dbReference type="ARBA" id="ARBA00023002"/>
    </source>
</evidence>
<evidence type="ECO:0000256" key="11">
    <source>
        <dbReference type="RuleBase" id="RU363003"/>
    </source>
</evidence>
<dbReference type="EMBL" id="AP019377">
    <property type="protein sequence ID" value="BBH95298.1"/>
    <property type="molecule type" value="Genomic_DNA"/>
</dbReference>